<gene>
    <name evidence="1" type="ORF">DR864_07430</name>
</gene>
<dbReference type="Proteomes" id="UP000251993">
    <property type="component" value="Chromosome"/>
</dbReference>
<evidence type="ECO:0000313" key="2">
    <source>
        <dbReference type="Proteomes" id="UP000251993"/>
    </source>
</evidence>
<accession>A0A344TG03</accession>
<dbReference type="EMBL" id="CP030850">
    <property type="protein sequence ID" value="AXE17574.1"/>
    <property type="molecule type" value="Genomic_DNA"/>
</dbReference>
<sequence>MNNFANNKGFKLSFFVLLAALIVAGCKEKDIWPKESYEMLNKRSIKLVTYSNSSLSQFSFEESANRHVAVYTNQFMDLSQCNDCGSPFIAFEVNPFLSEFNYTSREELESVKAIKGQTSSFFGPYASPLRSGSISGKKTTDYSWIITIDLPADSTKPNESRKIKGVFTLK</sequence>
<name>A0A344TG03_9BACT</name>
<dbReference type="RefSeq" id="WP_114066359.1">
    <property type="nucleotide sequence ID" value="NZ_CP030850.1"/>
</dbReference>
<protein>
    <submittedName>
        <fullName evidence="1">Uncharacterized protein</fullName>
    </submittedName>
</protein>
<proteinExistence type="predicted"/>
<keyword evidence="2" id="KW-1185">Reference proteome</keyword>
<dbReference type="KEGG" id="run:DR864_07430"/>
<evidence type="ECO:0000313" key="1">
    <source>
        <dbReference type="EMBL" id="AXE17574.1"/>
    </source>
</evidence>
<organism evidence="1 2">
    <name type="scientific">Runella rosea</name>
    <dbReference type="NCBI Taxonomy" id="2259595"/>
    <lineage>
        <taxon>Bacteria</taxon>
        <taxon>Pseudomonadati</taxon>
        <taxon>Bacteroidota</taxon>
        <taxon>Cytophagia</taxon>
        <taxon>Cytophagales</taxon>
        <taxon>Spirosomataceae</taxon>
        <taxon>Runella</taxon>
    </lineage>
</organism>
<dbReference type="AlphaFoldDB" id="A0A344TG03"/>
<dbReference type="OrthoDB" id="950033at2"/>
<reference evidence="1 2" key="1">
    <citation type="submission" date="2018-07" db="EMBL/GenBank/DDBJ databases">
        <title>Genome sequencing of Runella.</title>
        <authorList>
            <person name="Baek M.-G."/>
            <person name="Yi H."/>
        </authorList>
    </citation>
    <scope>NUCLEOTIDE SEQUENCE [LARGE SCALE GENOMIC DNA]</scope>
    <source>
        <strain evidence="1 2">HYN0085</strain>
    </source>
</reference>